<keyword evidence="1 2" id="KW-0238">DNA-binding</keyword>
<dbReference type="GO" id="GO:0003677">
    <property type="term" value="F:DNA binding"/>
    <property type="evidence" value="ECO:0007669"/>
    <property type="project" value="UniProtKB-UniRule"/>
</dbReference>
<dbReference type="STRING" id="36847.CLNEO_21990"/>
<evidence type="ECO:0000256" key="2">
    <source>
        <dbReference type="PROSITE-ProRule" id="PRU00335"/>
    </source>
</evidence>
<proteinExistence type="predicted"/>
<dbReference type="PROSITE" id="PS50977">
    <property type="entry name" value="HTH_TETR_2"/>
    <property type="match status" value="1"/>
</dbReference>
<accession>A0A136WDB0</accession>
<sequence length="197" mass="22613">MAKQMEGGTDKLLSCAKKEFLEKGFKDASLRVIAENANTSTSSIYTRFKDKAGIFNALVKSTADNFEQKFQEELDIFDKMAPMNWDKMLEYTDNLQNLLIDMIYDDFSAFKLLVYHAEGTVFSDFKLNVVEYDAAYTMKYIESIGNDAIVSKRLTPELLHILCSSYWSGIFEIAVHDMSKEDANVYIRRLKQFFSCG</sequence>
<dbReference type="InterPro" id="IPR009057">
    <property type="entry name" value="Homeodomain-like_sf"/>
</dbReference>
<keyword evidence="5" id="KW-1185">Reference proteome</keyword>
<evidence type="ECO:0000259" key="3">
    <source>
        <dbReference type="PROSITE" id="PS50977"/>
    </source>
</evidence>
<comment type="caution">
    <text evidence="4">The sequence shown here is derived from an EMBL/GenBank/DDBJ whole genome shotgun (WGS) entry which is preliminary data.</text>
</comment>
<reference evidence="4 5" key="1">
    <citation type="submission" date="2016-01" db="EMBL/GenBank/DDBJ databases">
        <title>Genome sequence of Clostridium neopropionicum X4, DSM-3847.</title>
        <authorList>
            <person name="Poehlein A."/>
            <person name="Beck M.H."/>
            <person name="Bengelsdorf F.R."/>
            <person name="Daniel R."/>
            <person name="Duerre P."/>
        </authorList>
    </citation>
    <scope>NUCLEOTIDE SEQUENCE [LARGE SCALE GENOMIC DNA]</scope>
    <source>
        <strain evidence="4 5">DSM-3847</strain>
    </source>
</reference>
<gene>
    <name evidence="4" type="ORF">CLNEO_21990</name>
</gene>
<dbReference type="InterPro" id="IPR001647">
    <property type="entry name" value="HTH_TetR"/>
</dbReference>
<feature type="DNA-binding region" description="H-T-H motif" evidence="2">
    <location>
        <begin position="29"/>
        <end position="48"/>
    </location>
</feature>
<dbReference type="AlphaFoldDB" id="A0A136WDB0"/>
<protein>
    <submittedName>
        <fullName evidence="4">DNA-binding transcriptional repressor AcrR</fullName>
    </submittedName>
</protein>
<feature type="domain" description="HTH tetR-type" evidence="3">
    <location>
        <begin position="6"/>
        <end position="66"/>
    </location>
</feature>
<evidence type="ECO:0000256" key="1">
    <source>
        <dbReference type="ARBA" id="ARBA00023125"/>
    </source>
</evidence>
<dbReference type="Gene3D" id="1.10.357.10">
    <property type="entry name" value="Tetracycline Repressor, domain 2"/>
    <property type="match status" value="1"/>
</dbReference>
<evidence type="ECO:0000313" key="5">
    <source>
        <dbReference type="Proteomes" id="UP000070539"/>
    </source>
</evidence>
<dbReference type="SUPFAM" id="SSF46689">
    <property type="entry name" value="Homeodomain-like"/>
    <property type="match status" value="1"/>
</dbReference>
<dbReference type="Pfam" id="PF00440">
    <property type="entry name" value="TetR_N"/>
    <property type="match status" value="1"/>
</dbReference>
<organism evidence="4 5">
    <name type="scientific">Anaerotignum neopropionicum</name>
    <dbReference type="NCBI Taxonomy" id="36847"/>
    <lineage>
        <taxon>Bacteria</taxon>
        <taxon>Bacillati</taxon>
        <taxon>Bacillota</taxon>
        <taxon>Clostridia</taxon>
        <taxon>Lachnospirales</taxon>
        <taxon>Anaerotignaceae</taxon>
        <taxon>Anaerotignum</taxon>
    </lineage>
</organism>
<dbReference type="OrthoDB" id="494991at2"/>
<dbReference type="PATRIC" id="fig|36847.3.peg.2573"/>
<evidence type="ECO:0000313" key="4">
    <source>
        <dbReference type="EMBL" id="KXL52503.1"/>
    </source>
</evidence>
<name>A0A136WDB0_9FIRM</name>
<dbReference type="PRINTS" id="PR00455">
    <property type="entry name" value="HTHTETR"/>
</dbReference>
<dbReference type="RefSeq" id="WP_066088830.1">
    <property type="nucleotide sequence ID" value="NZ_LRVM01000007.1"/>
</dbReference>
<dbReference type="Proteomes" id="UP000070539">
    <property type="component" value="Unassembled WGS sequence"/>
</dbReference>
<dbReference type="EMBL" id="LRVM01000007">
    <property type="protein sequence ID" value="KXL52503.1"/>
    <property type="molecule type" value="Genomic_DNA"/>
</dbReference>